<proteinExistence type="predicted"/>
<evidence type="ECO:0000313" key="3">
    <source>
        <dbReference type="Proteomes" id="UP000313359"/>
    </source>
</evidence>
<sequence>MAPWDDGNDGTSCECRHRFVRGGGSWVEGACPITRNVLGTLERLRAKPETSTVPVHTYAAPSCSCSYLASFELESGAPGGSAKTCQGVAAALNLLQLEDSSISLRREAPSPESSRLATSRAAQRNWHTGRLLGNIGGQLDIDAWEQKHGRRLHTREVERGRTDGGRPPNFSMQPERGFPRLPVSESCDQSRAVVPMLVLGRPDHPGRTHLWTRGTRDGRERNALRHPYTSSGPAATKPAAWTTLTYRTTFITPTIPIQRVGGTRRSDADPIERRTEKALHEVIGREGVEERLHDSLRIGGSSTTSNWVTGGNWVRDGGRACCVGTERLCDGLDRADSVRLDEIEDRSKQACRISQISTATASDYVRTWGNME</sequence>
<dbReference type="AlphaFoldDB" id="A0A5C2S0B0"/>
<evidence type="ECO:0000313" key="2">
    <source>
        <dbReference type="EMBL" id="RPD56731.1"/>
    </source>
</evidence>
<dbReference type="EMBL" id="ML122286">
    <property type="protein sequence ID" value="RPD56731.1"/>
    <property type="molecule type" value="Genomic_DNA"/>
</dbReference>
<gene>
    <name evidence="2" type="ORF">L227DRAFT_565910</name>
</gene>
<feature type="region of interest" description="Disordered" evidence="1">
    <location>
        <begin position="159"/>
        <end position="181"/>
    </location>
</feature>
<dbReference type="Proteomes" id="UP000313359">
    <property type="component" value="Unassembled WGS sequence"/>
</dbReference>
<reference evidence="2" key="1">
    <citation type="journal article" date="2018" name="Genome Biol. Evol.">
        <title>Genomics and development of Lentinus tigrinus, a white-rot wood-decaying mushroom with dimorphic fruiting bodies.</title>
        <authorList>
            <person name="Wu B."/>
            <person name="Xu Z."/>
            <person name="Knudson A."/>
            <person name="Carlson A."/>
            <person name="Chen N."/>
            <person name="Kovaka S."/>
            <person name="LaButti K."/>
            <person name="Lipzen A."/>
            <person name="Pennachio C."/>
            <person name="Riley R."/>
            <person name="Schakwitz W."/>
            <person name="Umezawa K."/>
            <person name="Ohm R.A."/>
            <person name="Grigoriev I.V."/>
            <person name="Nagy L.G."/>
            <person name="Gibbons J."/>
            <person name="Hibbett D."/>
        </authorList>
    </citation>
    <scope>NUCLEOTIDE SEQUENCE [LARGE SCALE GENOMIC DNA]</scope>
    <source>
        <strain evidence="2">ALCF2SS1-6</strain>
    </source>
</reference>
<organism evidence="2 3">
    <name type="scientific">Lentinus tigrinus ALCF2SS1-6</name>
    <dbReference type="NCBI Taxonomy" id="1328759"/>
    <lineage>
        <taxon>Eukaryota</taxon>
        <taxon>Fungi</taxon>
        <taxon>Dikarya</taxon>
        <taxon>Basidiomycota</taxon>
        <taxon>Agaricomycotina</taxon>
        <taxon>Agaricomycetes</taxon>
        <taxon>Polyporales</taxon>
        <taxon>Polyporaceae</taxon>
        <taxon>Lentinus</taxon>
    </lineage>
</organism>
<evidence type="ECO:0000256" key="1">
    <source>
        <dbReference type="SAM" id="MobiDB-lite"/>
    </source>
</evidence>
<accession>A0A5C2S0B0</accession>
<keyword evidence="3" id="KW-1185">Reference proteome</keyword>
<name>A0A5C2S0B0_9APHY</name>
<protein>
    <submittedName>
        <fullName evidence="2">Uncharacterized protein</fullName>
    </submittedName>
</protein>